<accession>A0A8S5P116</accession>
<reference evidence="1" key="1">
    <citation type="journal article" date="2021" name="Proc. Natl. Acad. Sci. U.S.A.">
        <title>A Catalog of Tens of Thousands of Viruses from Human Metagenomes Reveals Hidden Associations with Chronic Diseases.</title>
        <authorList>
            <person name="Tisza M.J."/>
            <person name="Buck C.B."/>
        </authorList>
    </citation>
    <scope>NUCLEOTIDE SEQUENCE</scope>
    <source>
        <strain evidence="1">CtLnO19</strain>
    </source>
</reference>
<protein>
    <submittedName>
        <fullName evidence="1">Uncharacterized protein</fullName>
    </submittedName>
</protein>
<proteinExistence type="predicted"/>
<organism evidence="1">
    <name type="scientific">Myoviridae sp. ctLnO19</name>
    <dbReference type="NCBI Taxonomy" id="2825085"/>
    <lineage>
        <taxon>Viruses</taxon>
        <taxon>Duplodnaviria</taxon>
        <taxon>Heunggongvirae</taxon>
        <taxon>Uroviricota</taxon>
        <taxon>Caudoviricetes</taxon>
    </lineage>
</organism>
<dbReference type="EMBL" id="BK015301">
    <property type="protein sequence ID" value="DAE00328.1"/>
    <property type="molecule type" value="Genomic_DNA"/>
</dbReference>
<evidence type="ECO:0000313" key="1">
    <source>
        <dbReference type="EMBL" id="DAE00328.1"/>
    </source>
</evidence>
<sequence length="53" mass="6280">MVIDRPKGLPSIEAIRNYRIAENEVLQQQISRMLLKSNTWLQDAVNYHRLSNR</sequence>
<name>A0A8S5P116_9CAUD</name>